<proteinExistence type="predicted"/>
<dbReference type="Proteomes" id="UP000438429">
    <property type="component" value="Unassembled WGS sequence"/>
</dbReference>
<accession>A0A6A4SSI1</accession>
<reference evidence="1 2" key="1">
    <citation type="submission" date="2019-06" db="EMBL/GenBank/DDBJ databases">
        <title>Draft genomes of female and male turbot (Scophthalmus maximus).</title>
        <authorList>
            <person name="Xu H."/>
            <person name="Xu X.-W."/>
            <person name="Shao C."/>
            <person name="Chen S."/>
        </authorList>
    </citation>
    <scope>NUCLEOTIDE SEQUENCE [LARGE SCALE GENOMIC DNA]</scope>
    <source>
        <strain evidence="1">Ysfricsl-2016a</strain>
        <tissue evidence="1">Blood</tissue>
    </source>
</reference>
<evidence type="ECO:0000313" key="2">
    <source>
        <dbReference type="Proteomes" id="UP000438429"/>
    </source>
</evidence>
<comment type="caution">
    <text evidence="1">The sequence shown here is derived from an EMBL/GenBank/DDBJ whole genome shotgun (WGS) entry which is preliminary data.</text>
</comment>
<dbReference type="EMBL" id="VEVO01000010">
    <property type="protein sequence ID" value="KAF0036397.1"/>
    <property type="molecule type" value="Genomic_DNA"/>
</dbReference>
<dbReference type="AlphaFoldDB" id="A0A6A4SSI1"/>
<gene>
    <name evidence="1" type="ORF">F2P81_011709</name>
</gene>
<evidence type="ECO:0000313" key="1">
    <source>
        <dbReference type="EMBL" id="KAF0036397.1"/>
    </source>
</evidence>
<organism evidence="1 2">
    <name type="scientific">Scophthalmus maximus</name>
    <name type="common">Turbot</name>
    <name type="synonym">Psetta maxima</name>
    <dbReference type="NCBI Taxonomy" id="52904"/>
    <lineage>
        <taxon>Eukaryota</taxon>
        <taxon>Metazoa</taxon>
        <taxon>Chordata</taxon>
        <taxon>Craniata</taxon>
        <taxon>Vertebrata</taxon>
        <taxon>Euteleostomi</taxon>
        <taxon>Actinopterygii</taxon>
        <taxon>Neopterygii</taxon>
        <taxon>Teleostei</taxon>
        <taxon>Neoteleostei</taxon>
        <taxon>Acanthomorphata</taxon>
        <taxon>Carangaria</taxon>
        <taxon>Pleuronectiformes</taxon>
        <taxon>Pleuronectoidei</taxon>
        <taxon>Scophthalmidae</taxon>
        <taxon>Scophthalmus</taxon>
    </lineage>
</organism>
<protein>
    <submittedName>
        <fullName evidence="1">Uncharacterized protein</fullName>
    </submittedName>
</protein>
<name>A0A6A4SSI1_SCOMX</name>
<sequence length="77" mass="8848">MHAETKGDIDKDGRFMTSSCTPCKTPMYADCFLMCGSSTMLILNHREWFIGPRRSRGYKRVKFAGTLPCRPIEWNAQ</sequence>